<reference evidence="1" key="1">
    <citation type="submission" date="2014-09" db="EMBL/GenBank/DDBJ databases">
        <authorList>
            <person name="Magalhaes I.L.F."/>
            <person name="Oliveira U."/>
            <person name="Santos F.R."/>
            <person name="Vidigal T.H.D.A."/>
            <person name="Brescovit A.D."/>
            <person name="Santos A.J."/>
        </authorList>
    </citation>
    <scope>NUCLEOTIDE SEQUENCE</scope>
    <source>
        <tissue evidence="1">Shoot tissue taken approximately 20 cm above the soil surface</tissue>
    </source>
</reference>
<proteinExistence type="predicted"/>
<organism evidence="1">
    <name type="scientific">Arundo donax</name>
    <name type="common">Giant reed</name>
    <name type="synonym">Donax arundinaceus</name>
    <dbReference type="NCBI Taxonomy" id="35708"/>
    <lineage>
        <taxon>Eukaryota</taxon>
        <taxon>Viridiplantae</taxon>
        <taxon>Streptophyta</taxon>
        <taxon>Embryophyta</taxon>
        <taxon>Tracheophyta</taxon>
        <taxon>Spermatophyta</taxon>
        <taxon>Magnoliopsida</taxon>
        <taxon>Liliopsida</taxon>
        <taxon>Poales</taxon>
        <taxon>Poaceae</taxon>
        <taxon>PACMAD clade</taxon>
        <taxon>Arundinoideae</taxon>
        <taxon>Arundineae</taxon>
        <taxon>Arundo</taxon>
    </lineage>
</organism>
<evidence type="ECO:0000313" key="1">
    <source>
        <dbReference type="EMBL" id="JAD27276.1"/>
    </source>
</evidence>
<protein>
    <submittedName>
        <fullName evidence="1">Uncharacterized protein</fullName>
    </submittedName>
</protein>
<dbReference type="AlphaFoldDB" id="A0A0A8YL84"/>
<accession>A0A0A8YL84</accession>
<reference evidence="1" key="2">
    <citation type="journal article" date="2015" name="Data Brief">
        <title>Shoot transcriptome of the giant reed, Arundo donax.</title>
        <authorList>
            <person name="Barrero R.A."/>
            <person name="Guerrero F.D."/>
            <person name="Moolhuijzen P."/>
            <person name="Goolsby J.A."/>
            <person name="Tidwell J."/>
            <person name="Bellgard S.E."/>
            <person name="Bellgard M.I."/>
        </authorList>
    </citation>
    <scope>NUCLEOTIDE SEQUENCE</scope>
    <source>
        <tissue evidence="1">Shoot tissue taken approximately 20 cm above the soil surface</tissue>
    </source>
</reference>
<sequence length="43" mass="5282">MQTAFFIRGDIKCHPSWRNQLRSNLDKFPEFQLRDQLQFRAQN</sequence>
<dbReference type="EMBL" id="GBRH01270619">
    <property type="protein sequence ID" value="JAD27276.1"/>
    <property type="molecule type" value="Transcribed_RNA"/>
</dbReference>
<name>A0A0A8YL84_ARUDO</name>